<name>A0A821VGQ0_9NEOP</name>
<keyword evidence="2" id="KW-1185">Reference proteome</keyword>
<dbReference type="OrthoDB" id="7452992at2759"/>
<proteinExistence type="predicted"/>
<dbReference type="AlphaFoldDB" id="A0A821VGQ0"/>
<accession>A0A821VGQ0</accession>
<evidence type="ECO:0000313" key="1">
    <source>
        <dbReference type="EMBL" id="CAF4906419.1"/>
    </source>
</evidence>
<comment type="caution">
    <text evidence="1">The sequence shown here is derived from an EMBL/GenBank/DDBJ whole genome shotgun (WGS) entry which is preliminary data.</text>
</comment>
<gene>
    <name evidence="1" type="ORF">PMACD_LOCUS11740</name>
</gene>
<evidence type="ECO:0000313" key="2">
    <source>
        <dbReference type="Proteomes" id="UP000663880"/>
    </source>
</evidence>
<organism evidence="1 2">
    <name type="scientific">Pieris macdunnoughi</name>
    <dbReference type="NCBI Taxonomy" id="345717"/>
    <lineage>
        <taxon>Eukaryota</taxon>
        <taxon>Metazoa</taxon>
        <taxon>Ecdysozoa</taxon>
        <taxon>Arthropoda</taxon>
        <taxon>Hexapoda</taxon>
        <taxon>Insecta</taxon>
        <taxon>Pterygota</taxon>
        <taxon>Neoptera</taxon>
        <taxon>Endopterygota</taxon>
        <taxon>Lepidoptera</taxon>
        <taxon>Glossata</taxon>
        <taxon>Ditrysia</taxon>
        <taxon>Papilionoidea</taxon>
        <taxon>Pieridae</taxon>
        <taxon>Pierinae</taxon>
        <taxon>Pieris</taxon>
    </lineage>
</organism>
<sequence>MDPKTLLAYVPSYNGDPNRLYNYLNRAKQWLMRVGGESPDTTMLLISKLEGKAAACVSMMDHELKWANIEEILKSECGDNRELNTLLIEIVNLKRKNTYSELIFELKQKLFYMKSKLMDTYRDRNRVEDMMIPYVNVAQNTLRNNLPYHDQNFISNCSFTESVNRVLNFEAEGRFDNIKQKFSQILPPPKIIQNYIKPHYPMYNAAGPSYQYPRSYNIPQQHSRHVYPPTQRSINQRIQSNRPNNAWIPNPNNVFTKPKHDYFRGQQQHYPNQKFQQNRLPNETTDVSMRTAPHLRPGQINLGKGMVAEEVFFHEENMGEDVYYGYPHEYEEYGEQAIIDESSEVVNEENFQSEEKVIKKS</sequence>
<protein>
    <submittedName>
        <fullName evidence="1">Uncharacterized protein</fullName>
    </submittedName>
</protein>
<dbReference type="Proteomes" id="UP000663880">
    <property type="component" value="Unassembled WGS sequence"/>
</dbReference>
<reference evidence="1" key="1">
    <citation type="submission" date="2021-02" db="EMBL/GenBank/DDBJ databases">
        <authorList>
            <person name="Steward A R."/>
        </authorList>
    </citation>
    <scope>NUCLEOTIDE SEQUENCE</scope>
</reference>
<dbReference type="EMBL" id="CAJOBZ010000042">
    <property type="protein sequence ID" value="CAF4906419.1"/>
    <property type="molecule type" value="Genomic_DNA"/>
</dbReference>